<dbReference type="InterPro" id="IPR050708">
    <property type="entry name" value="T6SS_VgrG/RHS"/>
</dbReference>
<feature type="signal peptide" evidence="2">
    <location>
        <begin position="1"/>
        <end position="17"/>
    </location>
</feature>
<dbReference type="InterPro" id="IPR013783">
    <property type="entry name" value="Ig-like_fold"/>
</dbReference>
<dbReference type="EMBL" id="FRAW01000023">
    <property type="protein sequence ID" value="SHK91266.1"/>
    <property type="molecule type" value="Genomic_DNA"/>
</dbReference>
<accession>A0A1M6WCG6</accession>
<proteinExistence type="predicted"/>
<dbReference type="InterPro" id="IPR036966">
    <property type="entry name" value="CBM3_sf"/>
</dbReference>
<evidence type="ECO:0000256" key="2">
    <source>
        <dbReference type="SAM" id="SignalP"/>
    </source>
</evidence>
<feature type="chain" id="PRO_5012658126" evidence="2">
    <location>
        <begin position="18"/>
        <end position="2209"/>
    </location>
</feature>
<dbReference type="Gene3D" id="2.180.10.10">
    <property type="entry name" value="RHS repeat-associated core"/>
    <property type="match status" value="1"/>
</dbReference>
<evidence type="ECO:0000313" key="3">
    <source>
        <dbReference type="EMBL" id="SHK91266.1"/>
    </source>
</evidence>
<dbReference type="PANTHER" id="PTHR32305:SF15">
    <property type="entry name" value="PROTEIN RHSA-RELATED"/>
    <property type="match status" value="1"/>
</dbReference>
<keyword evidence="4" id="KW-1185">Reference proteome</keyword>
<protein>
    <submittedName>
        <fullName evidence="3">RHS repeat-associated core domain-containing protein</fullName>
    </submittedName>
</protein>
<dbReference type="PANTHER" id="PTHR32305">
    <property type="match status" value="1"/>
</dbReference>
<dbReference type="Gene3D" id="2.60.40.10">
    <property type="entry name" value="Immunoglobulins"/>
    <property type="match status" value="1"/>
</dbReference>
<feature type="region of interest" description="Disordered" evidence="1">
    <location>
        <begin position="658"/>
        <end position="680"/>
    </location>
</feature>
<feature type="compositionally biased region" description="Basic and acidic residues" evidence="1">
    <location>
        <begin position="2183"/>
        <end position="2203"/>
    </location>
</feature>
<dbReference type="Gene3D" id="2.60.40.710">
    <property type="entry name" value="Endoglucanase-like"/>
    <property type="match status" value="1"/>
</dbReference>
<dbReference type="GO" id="GO:0005975">
    <property type="term" value="P:carbohydrate metabolic process"/>
    <property type="evidence" value="ECO:0007669"/>
    <property type="project" value="InterPro"/>
</dbReference>
<gene>
    <name evidence="3" type="ORF">SAMN05720469_12322</name>
</gene>
<evidence type="ECO:0000313" key="4">
    <source>
        <dbReference type="Proteomes" id="UP000184275"/>
    </source>
</evidence>
<evidence type="ECO:0000256" key="1">
    <source>
        <dbReference type="SAM" id="MobiDB-lite"/>
    </source>
</evidence>
<sequence>MKRFFAFLLLLSAFSYGELGVRIAEGTPRQFFLGERAFVSVYIDGVSGNGSSEGHQGTYPYSLSNLSGNAPWLLPSGRPDFDSGLDNARDHWQNNQNFWLELSGQAPSAGEYSGVFRVTNSATGEFADVPYAFTVSGPPAADSGIAVMMRDPAASYGRQMEIYTSLKNVGMVRKTLQSPYVDYYGTRKGGNQSVVKVWGRPSSSCLQVLDCGNGNFVIRHRFLSSVTLDAGKGSGEFRVGYNEVASANNPDYYAPLPEKNLAAFLDEKSGYDPVTNSNAYVDHSMAGFSTNYTARAMRRNLFYNPVEALYDHSGNLLWGNAPGWYSPEGCTLARVTASTRYDPSKVRTDSGITGFCTEGMENVAPEIHFPSAGPDTLYEGEDYFLRPLVSDGDGDEWSLELTSAPDWLEVGTPADYWDDYENVLKNNVNTAANRRVVYIRSQNGEVRQRPVRTPGTYTYTVKATDSFGASSSVTRTVVVLDGGLHPNTTVSGLSILVGDETWFKKYQLDVASGVVNHSEKSVTLSAGWHYDYYGVHGERSTLPAAHHWYTNPGMDVEYRDCGSGRFRLRYTGRSSQVFAANRSYLDSKTGFVYSTTSRMTKDDDWSVTDFYGAGDTLRRRRYAPKVPLYDGDGSLLWGSAPGWAGACEDAPAMSSSSSDASSSSFGSSSSPSPSSSSSSLVLPPFDPYSDLAVRFWEESPTSNASTFRFDIWNRGNAVAGLGGYELFYYYNGDDTLDASSIVFDIYRVQDVVSSASAERCGENLFAYRIRLSDSASLSPGSKLPSEALSYSVHRGDWQPYDRRVFASWQESSGPMENPKMALFDSEGGLVYGTAQWPCGGYAEKSLRLSVRETVNPEYFKVAGGVGNVSLEIRNDGDSSLSGPVFVDFYVAHPAGRVPVIAVSSDTLSMAGYSLDLGGGLSVSRTSSGDRHAFRFRLADGIPADSIRTLSFRLLDQCLLDCPSGSESSYAWELGDDWSAMDGAATPWISTATSRVAVYSSRGELLYGEADPSAPVFAAVTTVTGDTLRLPSHPRPPLSRQSANRTDGVIYSEGQLLSGGDFESAWLHGWTASGESRSVRGGSPQGSRHLELPSGSSVRQSLPSRSAGLLSDSGAVFRLWHSGGLSVYLWRGDSCVRRVELPSGPSWREDSLLFERSLFSAGREHALELTARADSRLDDALLQAGGSVRPATYRTRFSDASGGTLEERTYDGDAELLVSSSEPDALGRAWLSHLPFGLRCSGASGCNPGRVTLRNPGMAALYYTASSPDYPDAGGQPYGETRWKPDPLATEDARGLPGIAYGLDSGHVDRVFLSGVDLSGVDLLDSASLGSAVSAECGGRAYDGRENCHARRDADPTHLWELRMDRDGRRSFAVKDGEGRTIVSGALDGSGALLSRGVDELDSRGNVVRRHPPASCSYTPRPPSCVEPGTYEYDSQGRVVGSVEPDAGESRTYYDIAGRVRATQTQRQMDSGRFSVYVYDALDREILRGEWASPLDPSSARIYFEDVSHQSLPSADSLVPGTVTRTFYDRTPPRDTLGVELYPEGVSPDAFRHGKGFVTAVVSDVSTAGAGGVIRVSTAYSHDRYGRVVASYAYDPTAPADSLKTLRTETAYDLGGKPLSTTRYPYGSDTSRSVKESYTYDRYGRVGRIVSKNGTADETELARYEYYPTGGVKTVTLGNSLVLSYTYHIGGALKTATVLSADGGRLYADTLHYEDCGDGACTPQYNGNVSRLVHRLAHGNGDYGDLRDVRYAYDELNRLVEADDSEQDGFDEVFAYDAQGRMAVQRRGGNVGNASGGEYGYYGGTNRLMRVSDGMGGSADTRGMSADSAFVYDRDGNLVEDRSKNLKIAYDWRGMPVEFVRKIDDDSLKLVMLYDGSGRRISKTRLRKETGASEWTKERATHYTGIGTEIRENLVWEEPSTKVVVNMPNGLGRYGMESDDGTRKGNEFYLKNHLGSTMMVARVAGSDTPAEVIAAYDYRSFGEQVTLIEPTDKVTETFTGKELDDETELNYFGARYLDPMLGLWISVDAAGQFASPYLYAGNGLNPVNGVDADGDVFADDAGKALYQRAVANRFWGNADIRREYEFANSTSTKIYVKSQYDLIKGKYSGLMSRGVRDEIAIDHSGVSDDYKLKEGTVTLSIKGVWGNAELTNTSYSESEARIAAHEFGAHIRNFTPNNGPDGKSPADIEHDKFKAEDQRLDTPREGCLND</sequence>
<organism evidence="3 4">
    <name type="scientific">Fibrobacter intestinalis</name>
    <dbReference type="NCBI Taxonomy" id="28122"/>
    <lineage>
        <taxon>Bacteria</taxon>
        <taxon>Pseudomonadati</taxon>
        <taxon>Fibrobacterota</taxon>
        <taxon>Fibrobacteria</taxon>
        <taxon>Fibrobacterales</taxon>
        <taxon>Fibrobacteraceae</taxon>
        <taxon>Fibrobacter</taxon>
    </lineage>
</organism>
<reference evidence="4" key="1">
    <citation type="submission" date="2016-11" db="EMBL/GenBank/DDBJ databases">
        <authorList>
            <person name="Varghese N."/>
            <person name="Submissions S."/>
        </authorList>
    </citation>
    <scope>NUCLEOTIDE SEQUENCE [LARGE SCALE GENOMIC DNA]</scope>
    <source>
        <strain evidence="4">UWOS</strain>
    </source>
</reference>
<dbReference type="NCBIfam" id="TIGR03696">
    <property type="entry name" value="Rhs_assc_core"/>
    <property type="match status" value="1"/>
</dbReference>
<dbReference type="RefSeq" id="WP_073305155.1">
    <property type="nucleotide sequence ID" value="NZ_FRAW01000023.1"/>
</dbReference>
<feature type="region of interest" description="Disordered" evidence="1">
    <location>
        <begin position="1076"/>
        <end position="1103"/>
    </location>
</feature>
<keyword evidence="2" id="KW-0732">Signal</keyword>
<feature type="compositionally biased region" description="Polar residues" evidence="1">
    <location>
        <begin position="1093"/>
        <end position="1103"/>
    </location>
</feature>
<feature type="compositionally biased region" description="Low complexity" evidence="1">
    <location>
        <begin position="658"/>
        <end position="679"/>
    </location>
</feature>
<dbReference type="GO" id="GO:0030248">
    <property type="term" value="F:cellulose binding"/>
    <property type="evidence" value="ECO:0007669"/>
    <property type="project" value="InterPro"/>
</dbReference>
<name>A0A1M6WCG6_9BACT</name>
<feature type="region of interest" description="Disordered" evidence="1">
    <location>
        <begin position="2170"/>
        <end position="2209"/>
    </location>
</feature>
<dbReference type="Proteomes" id="UP000184275">
    <property type="component" value="Unassembled WGS sequence"/>
</dbReference>
<dbReference type="InterPro" id="IPR022385">
    <property type="entry name" value="Rhs_assc_core"/>
</dbReference>